<gene>
    <name evidence="1" type="primary">30</name>
    <name evidence="1" type="ORF">PBI_LAUER_30</name>
</gene>
<dbReference type="RefSeq" id="YP_010663237.1">
    <property type="nucleotide sequence ID" value="NC_070894.1"/>
</dbReference>
<dbReference type="EMBL" id="MN586015">
    <property type="protein sequence ID" value="QGJ92139.1"/>
    <property type="molecule type" value="Genomic_DNA"/>
</dbReference>
<keyword evidence="2" id="KW-1185">Reference proteome</keyword>
<protein>
    <submittedName>
        <fullName evidence="1">Uncharacterized protein</fullName>
    </submittedName>
</protein>
<accession>A0A649VJ61</accession>
<name>A0A649VJ61_9CAUD</name>
<evidence type="ECO:0000313" key="1">
    <source>
        <dbReference type="EMBL" id="QGJ92139.1"/>
    </source>
</evidence>
<sequence length="119" mass="13716">MDVVDSPCSTRNPHQRSRTMHVNHTPLTTTIPARNLKQYDVIVFRGFFGATPLRVSSIEVRRHGALRRVWVNGIYAFWPEEEVEIDTDGNGHMSRMLADDPLMLKYAPGDDTPWFFLML</sequence>
<dbReference type="KEGG" id="vg:77939257"/>
<proteinExistence type="predicted"/>
<reference evidence="1 2" key="1">
    <citation type="submission" date="2019-10" db="EMBL/GenBank/DDBJ databases">
        <authorList>
            <person name="Johnson B.J."/>
            <person name="Garlena R.A."/>
            <person name="Russell D.A."/>
            <person name="Pope W.H."/>
            <person name="Jacobs-Sera D."/>
            <person name="Hatfull G.F."/>
        </authorList>
    </citation>
    <scope>NUCLEOTIDE SEQUENCE [LARGE SCALE GENOMIC DNA]</scope>
</reference>
<dbReference type="Proteomes" id="UP000426952">
    <property type="component" value="Segment"/>
</dbReference>
<organism evidence="1 2">
    <name type="scientific">Gordonia phage Lauer</name>
    <dbReference type="NCBI Taxonomy" id="2656538"/>
    <lineage>
        <taxon>Viruses</taxon>
        <taxon>Duplodnaviria</taxon>
        <taxon>Heunggongvirae</taxon>
        <taxon>Uroviricota</taxon>
        <taxon>Caudoviricetes</taxon>
        <taxon>Ponsvirus</taxon>
        <taxon>Ponsvirus lauer</taxon>
    </lineage>
</organism>
<evidence type="ECO:0000313" key="2">
    <source>
        <dbReference type="Proteomes" id="UP000426952"/>
    </source>
</evidence>
<dbReference type="GeneID" id="77939257"/>